<dbReference type="OrthoDB" id="338970at2759"/>
<evidence type="ECO:0000313" key="5">
    <source>
        <dbReference type="EMBL" id="KAJ1954034.1"/>
    </source>
</evidence>
<evidence type="ECO:0000256" key="2">
    <source>
        <dbReference type="ARBA" id="ARBA00022448"/>
    </source>
</evidence>
<evidence type="ECO:0000259" key="4">
    <source>
        <dbReference type="Pfam" id="PF08801"/>
    </source>
</evidence>
<dbReference type="Pfam" id="PF08801">
    <property type="entry name" value="Nucleoporin_N"/>
    <property type="match status" value="1"/>
</dbReference>
<dbReference type="GO" id="GO:0017056">
    <property type="term" value="F:structural constituent of nuclear pore"/>
    <property type="evidence" value="ECO:0007669"/>
    <property type="project" value="InterPro"/>
</dbReference>
<evidence type="ECO:0000313" key="6">
    <source>
        <dbReference type="Proteomes" id="UP001150925"/>
    </source>
</evidence>
<dbReference type="PANTHER" id="PTHR10350:SF6">
    <property type="entry name" value="NUCLEAR PORE COMPLEX PROTEIN NUP155"/>
    <property type="match status" value="1"/>
</dbReference>
<feature type="domain" description="Nucleoporin Nup133/Nup155-like N-terminal" evidence="4">
    <location>
        <begin position="97"/>
        <end position="531"/>
    </location>
</feature>
<dbReference type="GO" id="GO:0006405">
    <property type="term" value="P:RNA export from nucleus"/>
    <property type="evidence" value="ECO:0007669"/>
    <property type="project" value="TreeGrafter"/>
</dbReference>
<evidence type="ECO:0000256" key="1">
    <source>
        <dbReference type="ARBA" id="ARBA00004123"/>
    </source>
</evidence>
<sequence length="723" mass="80672">MDFIPTDSLMDTDGLTAPSGMEEAIPTPVGGLAESFDASTDKPTPAELNTYLNVGRKAVEDMSSVDIKYPATDDLLQIATSGEYHQQLFGDTVLFQKSRTVPLPDALFDQYDLLSCRCCMGLFPEIHRVWITIDHRLFLWNYESGDTFQSYDEQDQIILTAALVKPCPGVLDSRIQYLLVLSTPLEVTLLGVSHEEVPNQVGGTITFYTTPLVLPTDNVSMLRITSTANGRIIMAGSDGHLYEFVYAVTEGWFTRRCRKVNLTASALSYFVPSFLFNYGDDPVASMVVDDSRHILYTLSKNSAITVYFLGLSGNEFRYVAHHTTICQKALTLCPSANLLPRSSFVIVSIHVIKASQSQRFHLVGVTSTGCRLYFTTLGRGPRYDVRGVTNTSKMVLQPEGLELLHVRVPPRTNTTANDQSNNPSNHSLQNFHTSYYHDGLFLAAGGVEDDADTLMATAPDAGHTLKTVMGPSRSALYEYPALVQVNGKTWDIVEATQTGPFDEYILNTENTLYNQVLTSPRRFLVLTNMGTSFFSYQRPVDLLYQLLASSNTTEKDLLSFIDHFDPTQVCAMCLQIVCTENWTFAGVAKDFSSLDRAPEAQVKHKALAVFFDIAGPVNALTRFRMPQGQTIVNKSHTTELSHRYRGLVLYLWRLVSPVWSRQLILVKKGEIDGVHYSIKLPLTLLGQVQRQLHQLRTVLQENPQFVPMSPKNIASPFTQNDFN</sequence>
<dbReference type="Gene3D" id="1.20.58.1780">
    <property type="match status" value="1"/>
</dbReference>
<evidence type="ECO:0000256" key="3">
    <source>
        <dbReference type="ARBA" id="ARBA00023242"/>
    </source>
</evidence>
<dbReference type="InterPro" id="IPR004870">
    <property type="entry name" value="Nucleoporin_Nup155"/>
</dbReference>
<comment type="subcellular location">
    <subcellularLocation>
        <location evidence="1">Nucleus</location>
    </subcellularLocation>
</comment>
<dbReference type="GO" id="GO:0006606">
    <property type="term" value="P:protein import into nucleus"/>
    <property type="evidence" value="ECO:0007669"/>
    <property type="project" value="TreeGrafter"/>
</dbReference>
<dbReference type="GO" id="GO:0000972">
    <property type="term" value="P:transcription-dependent tethering of RNA polymerase II gene DNA at nuclear periphery"/>
    <property type="evidence" value="ECO:0007669"/>
    <property type="project" value="TreeGrafter"/>
</dbReference>
<feature type="non-terminal residue" evidence="5">
    <location>
        <position position="723"/>
    </location>
</feature>
<keyword evidence="6" id="KW-1185">Reference proteome</keyword>
<name>A0A9W8E4B2_9FUNG</name>
<protein>
    <recommendedName>
        <fullName evidence="4">Nucleoporin Nup133/Nup155-like N-terminal domain-containing protein</fullName>
    </recommendedName>
</protein>
<dbReference type="PANTHER" id="PTHR10350">
    <property type="entry name" value="NUCLEAR PORE COMPLEX PROTEIN NUP155"/>
    <property type="match status" value="1"/>
</dbReference>
<keyword evidence="2" id="KW-0813">Transport</keyword>
<dbReference type="AlphaFoldDB" id="A0A9W8E4B2"/>
<accession>A0A9W8E4B2</accession>
<dbReference type="GO" id="GO:0044611">
    <property type="term" value="C:nuclear pore inner ring"/>
    <property type="evidence" value="ECO:0007669"/>
    <property type="project" value="TreeGrafter"/>
</dbReference>
<organism evidence="5 6">
    <name type="scientific">Dispira parvispora</name>
    <dbReference type="NCBI Taxonomy" id="1520584"/>
    <lineage>
        <taxon>Eukaryota</taxon>
        <taxon>Fungi</taxon>
        <taxon>Fungi incertae sedis</taxon>
        <taxon>Zoopagomycota</taxon>
        <taxon>Kickxellomycotina</taxon>
        <taxon>Dimargaritomycetes</taxon>
        <taxon>Dimargaritales</taxon>
        <taxon>Dimargaritaceae</taxon>
        <taxon>Dispira</taxon>
    </lineage>
</organism>
<proteinExistence type="predicted"/>
<dbReference type="InterPro" id="IPR014908">
    <property type="entry name" value="Nucleoporin_Nup133/Nup155_N"/>
</dbReference>
<keyword evidence="3" id="KW-0539">Nucleus</keyword>
<dbReference type="Proteomes" id="UP001150925">
    <property type="component" value="Unassembled WGS sequence"/>
</dbReference>
<dbReference type="GO" id="GO:0036228">
    <property type="term" value="P:protein localization to nuclear inner membrane"/>
    <property type="evidence" value="ECO:0007669"/>
    <property type="project" value="TreeGrafter"/>
</dbReference>
<reference evidence="5" key="1">
    <citation type="submission" date="2022-07" db="EMBL/GenBank/DDBJ databases">
        <title>Phylogenomic reconstructions and comparative analyses of Kickxellomycotina fungi.</title>
        <authorList>
            <person name="Reynolds N.K."/>
            <person name="Stajich J.E."/>
            <person name="Barry K."/>
            <person name="Grigoriev I.V."/>
            <person name="Crous P."/>
            <person name="Smith M.E."/>
        </authorList>
    </citation>
    <scope>NUCLEOTIDE SEQUENCE</scope>
    <source>
        <strain evidence="5">RSA 1196</strain>
    </source>
</reference>
<gene>
    <name evidence="5" type="ORF">IWQ62_005855</name>
</gene>
<dbReference type="EMBL" id="JANBPY010002692">
    <property type="protein sequence ID" value="KAJ1954034.1"/>
    <property type="molecule type" value="Genomic_DNA"/>
</dbReference>
<comment type="caution">
    <text evidence="5">The sequence shown here is derived from an EMBL/GenBank/DDBJ whole genome shotgun (WGS) entry which is preliminary data.</text>
</comment>